<protein>
    <submittedName>
        <fullName evidence="1">Uncharacterized protein</fullName>
    </submittedName>
</protein>
<proteinExistence type="predicted"/>
<evidence type="ECO:0000313" key="1">
    <source>
        <dbReference type="EMBL" id="CAD7449014.1"/>
    </source>
</evidence>
<organism evidence="1">
    <name type="scientific">Timema bartmani</name>
    <dbReference type="NCBI Taxonomy" id="61472"/>
    <lineage>
        <taxon>Eukaryota</taxon>
        <taxon>Metazoa</taxon>
        <taxon>Ecdysozoa</taxon>
        <taxon>Arthropoda</taxon>
        <taxon>Hexapoda</taxon>
        <taxon>Insecta</taxon>
        <taxon>Pterygota</taxon>
        <taxon>Neoptera</taxon>
        <taxon>Polyneoptera</taxon>
        <taxon>Phasmatodea</taxon>
        <taxon>Timematodea</taxon>
        <taxon>Timematoidea</taxon>
        <taxon>Timematidae</taxon>
        <taxon>Timema</taxon>
    </lineage>
</organism>
<gene>
    <name evidence="1" type="ORF">TBIB3V08_LOCUS11294</name>
</gene>
<reference evidence="1" key="1">
    <citation type="submission" date="2020-11" db="EMBL/GenBank/DDBJ databases">
        <authorList>
            <person name="Tran Van P."/>
        </authorList>
    </citation>
    <scope>NUCLEOTIDE SEQUENCE</scope>
</reference>
<dbReference type="EMBL" id="OD570945">
    <property type="protein sequence ID" value="CAD7449014.1"/>
    <property type="molecule type" value="Genomic_DNA"/>
</dbReference>
<name>A0A7R9I698_9NEOP</name>
<accession>A0A7R9I698</accession>
<sequence length="276" mass="31089">MGEKLDRRLWYHVGGYNKFQAQSVREFPPPLVSGSGAAVGEGLAAEEGRYTYQAGSCGLTRLAPPPSHLPPSSWINPAVHWRGRTTEEVRGRLDDKRPSQCVSMSLHGKMRLSVRATVGRFVVALLVLVTCSSPARGSAAIRVAVRNLGDALRSNVLDSVNYSEPEVDLTYLSTTTFNARGMGTLYNVTNVFLDLIVNEQAYPAVWHELYLTKRYDICPSWVLRELYFTKRYDICPSWVLRELYFTKSVLSYNRFIPFVNGLRPPMRPVLCLLQLL</sequence>
<dbReference type="AlphaFoldDB" id="A0A7R9I698"/>